<sequence>MMKPVATVSRLGAAILIAGFALLLWPSLVVFAAASIIGSAIGLVVLYVSIDGRDQTRISWLLATALLLAYDGGSISTYLSASSPQEFAILTKDRPIELISSALALVHIICGLLLLIGRLERPATAAILDSTADNWFSLLLACGGLGLIALGYAFGDLGYMGIQTDAAGRISVIGAAASLVEGPLAGVAGYLAARGRQPLSRLFYAMVVTLVTLAVVPTGRRAILLVLLIATIGFALGGGLRRLSLGHKVAAIAIGGLFAYVTSSYFFALRLATWELGNTAALSDQLWLGLDFMLSPSLKERFNTLFYDNVRERTFVLGYLSDLISAVGSSGPLYGDALEYYLRLCIPSALDPNKDQIIAYQMVETLVHPKLGLPVIDEANTILTDGVTDFGLAGALLYTSGLVVLMRGAISAIQRIGSPITVMFGTFTVISLVLKPELTLDEYLVPLRNLAAFIPLMWIAEALPSLSRRSPPGATSAGPRKLPGHKLPGQWPLRSGR</sequence>
<feature type="transmembrane region" description="Helical" evidence="2">
    <location>
        <begin position="7"/>
        <end position="25"/>
    </location>
</feature>
<feature type="transmembrane region" description="Helical" evidence="2">
    <location>
        <begin position="60"/>
        <end position="78"/>
    </location>
</feature>
<dbReference type="Proteomes" id="UP001431010">
    <property type="component" value="Chromosome"/>
</dbReference>
<keyword evidence="2" id="KW-0472">Membrane</keyword>
<keyword evidence="2" id="KW-0812">Transmembrane</keyword>
<feature type="transmembrane region" description="Helical" evidence="2">
    <location>
        <begin position="222"/>
        <end position="240"/>
    </location>
</feature>
<feature type="transmembrane region" description="Helical" evidence="2">
    <location>
        <begin position="136"/>
        <end position="154"/>
    </location>
</feature>
<feature type="transmembrane region" description="Helical" evidence="2">
    <location>
        <begin position="166"/>
        <end position="192"/>
    </location>
</feature>
<evidence type="ECO:0008006" key="5">
    <source>
        <dbReference type="Google" id="ProtNLM"/>
    </source>
</evidence>
<evidence type="ECO:0000313" key="4">
    <source>
        <dbReference type="Proteomes" id="UP001431010"/>
    </source>
</evidence>
<feature type="transmembrane region" description="Helical" evidence="2">
    <location>
        <begin position="249"/>
        <end position="268"/>
    </location>
</feature>
<reference evidence="3" key="1">
    <citation type="journal article" date="2024" name="Antonie Van Leeuwenhoek">
        <title>Bradyrhizobium ontarionense sp. nov., a novel bacterial symbiont isolated from Aeschynomene indica (Indian jointvetch), harbours photosynthesis, nitrogen fixation and nitrous oxide (N2O) reductase genes.</title>
        <authorList>
            <person name="Bromfield E.S.P."/>
            <person name="Cloutier S."/>
        </authorList>
    </citation>
    <scope>NUCLEOTIDE SEQUENCE</scope>
    <source>
        <strain evidence="3">A19</strain>
    </source>
</reference>
<evidence type="ECO:0000256" key="1">
    <source>
        <dbReference type="SAM" id="MobiDB-lite"/>
    </source>
</evidence>
<feature type="region of interest" description="Disordered" evidence="1">
    <location>
        <begin position="468"/>
        <end position="497"/>
    </location>
</feature>
<keyword evidence="2" id="KW-1133">Transmembrane helix</keyword>
<feature type="transmembrane region" description="Helical" evidence="2">
    <location>
        <begin position="31"/>
        <end position="48"/>
    </location>
</feature>
<gene>
    <name evidence="3" type="ORF">LQG66_21225</name>
</gene>
<evidence type="ECO:0000256" key="2">
    <source>
        <dbReference type="SAM" id="Phobius"/>
    </source>
</evidence>
<organism evidence="3 4">
    <name type="scientific">Bradyrhizobium ontarionense</name>
    <dbReference type="NCBI Taxonomy" id="2898149"/>
    <lineage>
        <taxon>Bacteria</taxon>
        <taxon>Pseudomonadati</taxon>
        <taxon>Pseudomonadota</taxon>
        <taxon>Alphaproteobacteria</taxon>
        <taxon>Hyphomicrobiales</taxon>
        <taxon>Nitrobacteraceae</taxon>
        <taxon>Bradyrhizobium</taxon>
    </lineage>
</organism>
<feature type="transmembrane region" description="Helical" evidence="2">
    <location>
        <begin position="199"/>
        <end position="216"/>
    </location>
</feature>
<protein>
    <recommendedName>
        <fullName evidence="5">O-antigen polysaccharide polymerase Wzy</fullName>
    </recommendedName>
</protein>
<feature type="transmembrane region" description="Helical" evidence="2">
    <location>
        <begin position="98"/>
        <end position="116"/>
    </location>
</feature>
<dbReference type="RefSeq" id="WP_231317628.1">
    <property type="nucleotide sequence ID" value="NZ_CP088156.1"/>
</dbReference>
<accession>A0ABY3R3H1</accession>
<keyword evidence="4" id="KW-1185">Reference proteome</keyword>
<dbReference type="EMBL" id="CP088156">
    <property type="protein sequence ID" value="UFZ01835.1"/>
    <property type="molecule type" value="Genomic_DNA"/>
</dbReference>
<evidence type="ECO:0000313" key="3">
    <source>
        <dbReference type="EMBL" id="UFZ01835.1"/>
    </source>
</evidence>
<name>A0ABY3R3H1_9BRAD</name>
<proteinExistence type="predicted"/>